<comment type="caution">
    <text evidence="1">The sequence shown here is derived from an EMBL/GenBank/DDBJ whole genome shotgun (WGS) entry which is preliminary data.</text>
</comment>
<dbReference type="RefSeq" id="WP_039609936.1">
    <property type="nucleotide sequence ID" value="NZ_JWIC01000006.1"/>
</dbReference>
<reference evidence="1 2" key="1">
    <citation type="submission" date="2014-12" db="EMBL/GenBank/DDBJ databases">
        <title>Draft Genome Sequence of Pseudoalteromonas luteoviolacea HI1.</title>
        <authorList>
            <person name="Asahina A.Y."/>
            <person name="Hadfield M.G."/>
        </authorList>
    </citation>
    <scope>NUCLEOTIDE SEQUENCE [LARGE SCALE GENOMIC DNA]</scope>
    <source>
        <strain evidence="1 2">HI1</strain>
    </source>
</reference>
<organism evidence="1 2">
    <name type="scientific">Pseudoalteromonas luteoviolacea</name>
    <dbReference type="NCBI Taxonomy" id="43657"/>
    <lineage>
        <taxon>Bacteria</taxon>
        <taxon>Pseudomonadati</taxon>
        <taxon>Pseudomonadota</taxon>
        <taxon>Gammaproteobacteria</taxon>
        <taxon>Alteromonadales</taxon>
        <taxon>Pseudoalteromonadaceae</taxon>
        <taxon>Pseudoalteromonas</taxon>
    </lineage>
</organism>
<protein>
    <submittedName>
        <fullName evidence="1">Uncharacterized protein</fullName>
    </submittedName>
</protein>
<dbReference type="OrthoDB" id="6296653at2"/>
<evidence type="ECO:0000313" key="1">
    <source>
        <dbReference type="EMBL" id="KID56872.1"/>
    </source>
</evidence>
<sequence>MPRGESIVINPDRPLYEEAEYDNLPLEIRRVGKLRTKWDEVREMKAASNEHSLESLLEELENG</sequence>
<evidence type="ECO:0000313" key="2">
    <source>
        <dbReference type="Proteomes" id="UP000031327"/>
    </source>
</evidence>
<proteinExistence type="predicted"/>
<name>A0A0C1QP98_9GAMM</name>
<dbReference type="EMBL" id="JWIC01000006">
    <property type="protein sequence ID" value="KID56872.1"/>
    <property type="molecule type" value="Genomic_DNA"/>
</dbReference>
<gene>
    <name evidence="1" type="ORF">JF50_13325</name>
</gene>
<accession>A0A0C1QP98</accession>
<dbReference type="AlphaFoldDB" id="A0A0C1QP98"/>
<dbReference type="Proteomes" id="UP000031327">
    <property type="component" value="Unassembled WGS sequence"/>
</dbReference>